<dbReference type="InterPro" id="IPR015883">
    <property type="entry name" value="Glyco_hydro_20_cat"/>
</dbReference>
<dbReference type="GO" id="GO:0016020">
    <property type="term" value="C:membrane"/>
    <property type="evidence" value="ECO:0007669"/>
    <property type="project" value="TreeGrafter"/>
</dbReference>
<dbReference type="PANTHER" id="PTHR22600:SF57">
    <property type="entry name" value="BETA-N-ACETYLHEXOSAMINIDASE"/>
    <property type="match status" value="1"/>
</dbReference>
<dbReference type="GO" id="GO:0004563">
    <property type="term" value="F:beta-N-acetylhexosaminidase activity"/>
    <property type="evidence" value="ECO:0007669"/>
    <property type="project" value="UniProtKB-EC"/>
</dbReference>
<organism evidence="9 10">
    <name type="scientific">Candidatus Desantisbacteria bacterium CG_4_10_14_0_8_um_filter_39_17</name>
    <dbReference type="NCBI Taxonomy" id="1974542"/>
    <lineage>
        <taxon>Bacteria</taxon>
        <taxon>Candidatus Desantisiibacteriota</taxon>
    </lineage>
</organism>
<comment type="caution">
    <text evidence="9">The sequence shown here is derived from an EMBL/GenBank/DDBJ whole genome shotgun (WGS) entry which is preliminary data.</text>
</comment>
<proteinExistence type="inferred from homology"/>
<evidence type="ECO:0000313" key="10">
    <source>
        <dbReference type="Proteomes" id="UP000234145"/>
    </source>
</evidence>
<dbReference type="GO" id="GO:0005975">
    <property type="term" value="P:carbohydrate metabolic process"/>
    <property type="evidence" value="ECO:0007669"/>
    <property type="project" value="InterPro"/>
</dbReference>
<sequence length="753" mass="88385">MSESQAFHRTLGLWYIGPGIGIKFFVVVEFTRQGDEMQKDIVIFPEPQELKIRKGEVAIALDMPVVISKSASELEKESAELLIKYIEDVSKKKLLLIKTDKIENKKRMILLRSLNNKKSSHKKGFSDEDGYFLKIGDEQVIIEGKNPAGVLYAVQTLIQLINFKNGILTVPEVEIKDFPDYKYRGLFIENKWGPDLMTLQDWKNLIDYMANIKLNALGIGVYGCWCVQYENKITEFLLLPFKKYPDLKTPWRIHYYSPLRKREVISDYLPEMFTRDFFDEVIAYGRKRNVIVFPYFNSAGHNTLIPRLYPDVSAKESTGVPTNYGFYLTNPKTYELLFNIYDEIIDRYLKPQGIDFFHLQLDEVYEVNGVDFKDLYRKVDPWCKCSQCSAKTKEELFIDFFIQLARHLKEKGMKKIILYADYISKIGLINESFSSRLKKENLFKEVVIDCWWYAPEISSKFPHFPSGVNNKLGLNLWVKPITCYWNWSWYGSYLNNIFNMLDKGYKEGAEGAQSYTVYDYGYHQNYYCLAEYSWNQRKKETLEQFREKYARFIFGAQWQKGKAALDELEKAVTTDEYACDHYARKLPYYFYTYVAGGHPYPRHYPQEVIESLSKEGKKYCEDIGQMIENITSAEKGFLSFKEKKTNFPRLIDCWLAECKRIKNINRELLIILEVENLRKVSSKSRQIIYKLKEALNMHNDMMAEIERVKSQYIVPGTLRNLMPMRDYLTCLLLRKNKKIAENLPGGLDKEAEV</sequence>
<comment type="similarity">
    <text evidence="2">Belongs to the glycosyl hydrolase 20 family.</text>
</comment>
<dbReference type="SUPFAM" id="SSF51445">
    <property type="entry name" value="(Trans)glycosidases"/>
    <property type="match status" value="1"/>
</dbReference>
<evidence type="ECO:0000256" key="6">
    <source>
        <dbReference type="PIRSR" id="PIRSR625705-1"/>
    </source>
</evidence>
<protein>
    <recommendedName>
        <fullName evidence="3">beta-N-acetylhexosaminidase</fullName>
        <ecNumber evidence="3">3.2.1.52</ecNumber>
    </recommendedName>
</protein>
<dbReference type="PRINTS" id="PR00738">
    <property type="entry name" value="GLHYDRLASE20"/>
</dbReference>
<dbReference type="PANTHER" id="PTHR22600">
    <property type="entry name" value="BETA-HEXOSAMINIDASE"/>
    <property type="match status" value="1"/>
</dbReference>
<accession>A0A2H9P9F2</accession>
<reference evidence="10" key="1">
    <citation type="submission" date="2017-09" db="EMBL/GenBank/DDBJ databases">
        <title>Depth-based differentiation of microbial function through sediment-hosted aquifers and enrichment of novel symbionts in the deep terrestrial subsurface.</title>
        <authorList>
            <person name="Probst A.J."/>
            <person name="Ladd B."/>
            <person name="Jarett J.K."/>
            <person name="Geller-Mcgrath D.E."/>
            <person name="Sieber C.M.K."/>
            <person name="Emerson J.B."/>
            <person name="Anantharaman K."/>
            <person name="Thomas B.C."/>
            <person name="Malmstrom R."/>
            <person name="Stieglmeier M."/>
            <person name="Klingl A."/>
            <person name="Woyke T."/>
            <person name="Ryan C.M."/>
            <person name="Banfield J.F."/>
        </authorList>
    </citation>
    <scope>NUCLEOTIDE SEQUENCE [LARGE SCALE GENOMIC DNA]</scope>
</reference>
<dbReference type="InterPro" id="IPR029018">
    <property type="entry name" value="Hex-like_dom2"/>
</dbReference>
<feature type="domain" description="Glycoside hydrolase family 20 catalytic" evidence="7">
    <location>
        <begin position="181"/>
        <end position="427"/>
    </location>
</feature>
<feature type="domain" description="Beta-hexosaminidase bacterial type N-terminal" evidence="8">
    <location>
        <begin position="42"/>
        <end position="177"/>
    </location>
</feature>
<evidence type="ECO:0000313" key="9">
    <source>
        <dbReference type="EMBL" id="PIZ14776.1"/>
    </source>
</evidence>
<dbReference type="Gene3D" id="3.20.20.80">
    <property type="entry name" value="Glycosidases"/>
    <property type="match status" value="1"/>
</dbReference>
<dbReference type="InterPro" id="IPR015882">
    <property type="entry name" value="HEX_bac_N"/>
</dbReference>
<keyword evidence="5" id="KW-0326">Glycosidase</keyword>
<dbReference type="InterPro" id="IPR025705">
    <property type="entry name" value="Beta_hexosaminidase_sua/sub"/>
</dbReference>
<dbReference type="Pfam" id="PF02838">
    <property type="entry name" value="Glyco_hydro_20b"/>
    <property type="match status" value="1"/>
</dbReference>
<dbReference type="Gene3D" id="3.30.379.10">
    <property type="entry name" value="Chitobiase/beta-hexosaminidase domain 2-like"/>
    <property type="match status" value="1"/>
</dbReference>
<dbReference type="AlphaFoldDB" id="A0A2H9P9F2"/>
<comment type="catalytic activity">
    <reaction evidence="1">
        <text>Hydrolysis of terminal non-reducing N-acetyl-D-hexosamine residues in N-acetyl-beta-D-hexosaminides.</text>
        <dbReference type="EC" id="3.2.1.52"/>
    </reaction>
</comment>
<evidence type="ECO:0000256" key="5">
    <source>
        <dbReference type="ARBA" id="ARBA00023295"/>
    </source>
</evidence>
<evidence type="ECO:0000256" key="3">
    <source>
        <dbReference type="ARBA" id="ARBA00012663"/>
    </source>
</evidence>
<feature type="active site" description="Proton donor" evidence="6">
    <location>
        <position position="363"/>
    </location>
</feature>
<dbReference type="EC" id="3.2.1.52" evidence="3"/>
<dbReference type="InterPro" id="IPR017853">
    <property type="entry name" value="GH"/>
</dbReference>
<dbReference type="Pfam" id="PF00728">
    <property type="entry name" value="Glyco_hydro_20"/>
    <property type="match status" value="1"/>
</dbReference>
<dbReference type="Proteomes" id="UP000234145">
    <property type="component" value="Unassembled WGS sequence"/>
</dbReference>
<dbReference type="EMBL" id="PFMS01000126">
    <property type="protein sequence ID" value="PIZ14776.1"/>
    <property type="molecule type" value="Genomic_DNA"/>
</dbReference>
<name>A0A2H9P9F2_9BACT</name>
<evidence type="ECO:0000256" key="4">
    <source>
        <dbReference type="ARBA" id="ARBA00022801"/>
    </source>
</evidence>
<evidence type="ECO:0000256" key="1">
    <source>
        <dbReference type="ARBA" id="ARBA00001231"/>
    </source>
</evidence>
<gene>
    <name evidence="9" type="ORF">COY51_07300</name>
</gene>
<dbReference type="SUPFAM" id="SSF55545">
    <property type="entry name" value="beta-N-acetylhexosaminidase-like domain"/>
    <property type="match status" value="1"/>
</dbReference>
<evidence type="ECO:0000259" key="8">
    <source>
        <dbReference type="Pfam" id="PF02838"/>
    </source>
</evidence>
<evidence type="ECO:0000259" key="7">
    <source>
        <dbReference type="Pfam" id="PF00728"/>
    </source>
</evidence>
<keyword evidence="4" id="KW-0378">Hydrolase</keyword>
<evidence type="ECO:0000256" key="2">
    <source>
        <dbReference type="ARBA" id="ARBA00006285"/>
    </source>
</evidence>
<dbReference type="GO" id="GO:0030203">
    <property type="term" value="P:glycosaminoglycan metabolic process"/>
    <property type="evidence" value="ECO:0007669"/>
    <property type="project" value="TreeGrafter"/>
</dbReference>